<comment type="caution">
    <text evidence="3">The sequence shown here is derived from an EMBL/GenBank/DDBJ whole genome shotgun (WGS) entry which is preliminary data.</text>
</comment>
<sequence>MFENSVFILKNLHIFSHLSGVEMTAHFVGSIVSLDCGETLGSYQGQVKCIDNSTQTLTVIKAYRNGIPCQVPEITINAADIVELKILKDPSEATSVVKVQATPSKLSPENSDIENFCPSPVKVCEIPDCNGYKQVATQNGYKQMNSYKESGGLKNHNNNNNNSNHSNGNSRYTPTNCVSRNRSSPTYGNNSPRYNSGTNSPRYSNNTSNGHCSRYTPTNENGATTKNVRFTPTRDESTSGIRPRRNSIRDDCFSAPANNYLQDFDFEKNLALFDKKAVFEEIENTCPEVVKVVENKRPQKYRCDENVLQSGPVVLQQIKVPNAYSTQFVTDSGLVIPTITHELRKSLFAVASKYGFTIERQSEMVGRSTSEMVLQLLGGSHRLNPKNGHQLPTVVVLCGPHVQDLPSGTVDVIINAMDTHENSNIQKQKWYKTLVTWANENRAPILSLDPPVHGGAIKAKWCLSICLPLNIEMAASQIYLCDLGFPKKVFSEVGIKYVSPFNHKFVIPLHQMIIKNEDV</sequence>
<dbReference type="PANTHER" id="PTHR13612:SF0">
    <property type="entry name" value="ENHANCER OF MRNA-DECAPPING PROTEIN 3"/>
    <property type="match status" value="1"/>
</dbReference>
<feature type="compositionally biased region" description="Polar residues" evidence="1">
    <location>
        <begin position="171"/>
        <end position="230"/>
    </location>
</feature>
<dbReference type="Gene3D" id="2.30.30.100">
    <property type="match status" value="1"/>
</dbReference>
<evidence type="ECO:0000313" key="4">
    <source>
        <dbReference type="Proteomes" id="UP001217089"/>
    </source>
</evidence>
<dbReference type="CDD" id="cd01737">
    <property type="entry name" value="LSm16_N"/>
    <property type="match status" value="1"/>
</dbReference>
<feature type="region of interest" description="Disordered" evidence="1">
    <location>
        <begin position="145"/>
        <end position="247"/>
    </location>
</feature>
<keyword evidence="4" id="KW-1185">Reference proteome</keyword>
<dbReference type="InterPro" id="IPR036652">
    <property type="entry name" value="YjeF_N_dom_sf"/>
</dbReference>
<reference evidence="3 4" key="1">
    <citation type="submission" date="2022-12" db="EMBL/GenBank/DDBJ databases">
        <title>Chromosome-level genome of Tegillarca granosa.</title>
        <authorList>
            <person name="Kim J."/>
        </authorList>
    </citation>
    <scope>NUCLEOTIDE SEQUENCE [LARGE SCALE GENOMIC DNA]</scope>
    <source>
        <strain evidence="3">Teg-2019</strain>
        <tissue evidence="3">Adductor muscle</tissue>
    </source>
</reference>
<feature type="domain" description="DFDF" evidence="2">
    <location>
        <begin position="252"/>
        <end position="288"/>
    </location>
</feature>
<accession>A0ABQ9EHI6</accession>
<dbReference type="InterPro" id="IPR019050">
    <property type="entry name" value="FDF_dom"/>
</dbReference>
<protein>
    <recommendedName>
        <fullName evidence="2">DFDF domain-containing protein</fullName>
    </recommendedName>
</protein>
<dbReference type="Pfam" id="PF09532">
    <property type="entry name" value="FDF"/>
    <property type="match status" value="1"/>
</dbReference>
<gene>
    <name evidence="3" type="ORF">KUTeg_018311</name>
</gene>
<evidence type="ECO:0000313" key="3">
    <source>
        <dbReference type="EMBL" id="KAJ8304728.1"/>
    </source>
</evidence>
<name>A0ABQ9EHI6_TEGGR</name>
<evidence type="ECO:0000259" key="2">
    <source>
        <dbReference type="PROSITE" id="PS51512"/>
    </source>
</evidence>
<dbReference type="Proteomes" id="UP001217089">
    <property type="component" value="Unassembled WGS sequence"/>
</dbReference>
<dbReference type="PROSITE" id="PS51512">
    <property type="entry name" value="DFDF"/>
    <property type="match status" value="1"/>
</dbReference>
<dbReference type="EMBL" id="JARBDR010000903">
    <property type="protein sequence ID" value="KAJ8304728.1"/>
    <property type="molecule type" value="Genomic_DNA"/>
</dbReference>
<dbReference type="Pfam" id="PF12701">
    <property type="entry name" value="LSM14"/>
    <property type="match status" value="1"/>
</dbReference>
<feature type="compositionally biased region" description="Low complexity" evidence="1">
    <location>
        <begin position="155"/>
        <end position="170"/>
    </location>
</feature>
<evidence type="ECO:0000256" key="1">
    <source>
        <dbReference type="SAM" id="MobiDB-lite"/>
    </source>
</evidence>
<dbReference type="SUPFAM" id="SSF64153">
    <property type="entry name" value="YjeF N-terminal domain-like"/>
    <property type="match status" value="1"/>
</dbReference>
<organism evidence="3 4">
    <name type="scientific">Tegillarca granosa</name>
    <name type="common">Malaysian cockle</name>
    <name type="synonym">Anadara granosa</name>
    <dbReference type="NCBI Taxonomy" id="220873"/>
    <lineage>
        <taxon>Eukaryota</taxon>
        <taxon>Metazoa</taxon>
        <taxon>Spiralia</taxon>
        <taxon>Lophotrochozoa</taxon>
        <taxon>Mollusca</taxon>
        <taxon>Bivalvia</taxon>
        <taxon>Autobranchia</taxon>
        <taxon>Pteriomorphia</taxon>
        <taxon>Arcoida</taxon>
        <taxon>Arcoidea</taxon>
        <taxon>Arcidae</taxon>
        <taxon>Tegillarca</taxon>
    </lineage>
</organism>
<dbReference type="InterPro" id="IPR034107">
    <property type="entry name" value="Lsm16_N"/>
</dbReference>
<dbReference type="PANTHER" id="PTHR13612">
    <property type="entry name" value="ENHANCER OF MRNA-DECAPPING PROTEIN 3"/>
    <property type="match status" value="1"/>
</dbReference>
<proteinExistence type="predicted"/>
<dbReference type="SMART" id="SM01271">
    <property type="entry name" value="LSM14"/>
    <property type="match status" value="1"/>
</dbReference>
<dbReference type="Gene3D" id="3.40.50.10260">
    <property type="entry name" value="YjeF N-terminal domain"/>
    <property type="match status" value="2"/>
</dbReference>
<dbReference type="InterPro" id="IPR025762">
    <property type="entry name" value="DFDF"/>
</dbReference>
<dbReference type="SMART" id="SM01199">
    <property type="entry name" value="FDF"/>
    <property type="match status" value="1"/>
</dbReference>
<dbReference type="InterPro" id="IPR025609">
    <property type="entry name" value="Lsm14-like_N"/>
</dbReference>